<feature type="transmembrane region" description="Helical" evidence="1">
    <location>
        <begin position="70"/>
        <end position="90"/>
    </location>
</feature>
<reference evidence="3" key="1">
    <citation type="journal article" date="2017" name="Biotechnol. Biofuels">
        <title>Evaluation of environmental bacterial communities as a factor affecting the growth of duckweed Lemna minor.</title>
        <authorList>
            <person name="Ishizawa H."/>
            <person name="Kuroda M."/>
            <person name="Morikawa M."/>
            <person name="Ike M."/>
        </authorList>
    </citation>
    <scope>NUCLEOTIDE SEQUENCE [LARGE SCALE GENOMIC DNA]</scope>
    <source>
        <strain evidence="3">M6</strain>
    </source>
</reference>
<organism evidence="2 3">
    <name type="scientific">Asticcacaulis excentricus</name>
    <dbReference type="NCBI Taxonomy" id="78587"/>
    <lineage>
        <taxon>Bacteria</taxon>
        <taxon>Pseudomonadati</taxon>
        <taxon>Pseudomonadota</taxon>
        <taxon>Alphaproteobacteria</taxon>
        <taxon>Caulobacterales</taxon>
        <taxon>Caulobacteraceae</taxon>
        <taxon>Asticcacaulis</taxon>
    </lineage>
</organism>
<evidence type="ECO:0000313" key="2">
    <source>
        <dbReference type="EMBL" id="BBF80654.1"/>
    </source>
</evidence>
<reference evidence="3" key="2">
    <citation type="journal article" date="2017" name="Plant Physiol. Biochem.">
        <title>Differential oxidative and antioxidative response of duckweed Lemna minor toward plant growth promoting/inhibiting bacteria.</title>
        <authorList>
            <person name="Ishizawa H."/>
            <person name="Kuroda M."/>
            <person name="Morikawa M."/>
            <person name="Ike M."/>
        </authorList>
    </citation>
    <scope>NUCLEOTIDE SEQUENCE [LARGE SCALE GENOMIC DNA]</scope>
    <source>
        <strain evidence="3">M6</strain>
    </source>
</reference>
<dbReference type="EMBL" id="AP018827">
    <property type="protein sequence ID" value="BBF80654.1"/>
    <property type="molecule type" value="Genomic_DNA"/>
</dbReference>
<evidence type="ECO:0000313" key="3">
    <source>
        <dbReference type="Proteomes" id="UP000278756"/>
    </source>
</evidence>
<accession>A0A3G9G6K8</accession>
<dbReference type="OrthoDB" id="7862423at2"/>
<keyword evidence="1" id="KW-0812">Transmembrane</keyword>
<feature type="transmembrane region" description="Helical" evidence="1">
    <location>
        <begin position="43"/>
        <end position="64"/>
    </location>
</feature>
<name>A0A3G9G6K8_9CAUL</name>
<evidence type="ECO:0000256" key="1">
    <source>
        <dbReference type="SAM" id="Phobius"/>
    </source>
</evidence>
<gene>
    <name evidence="2" type="ORF">EM6_1239</name>
</gene>
<proteinExistence type="predicted"/>
<sequence length="96" mass="10994">MAEFSKSKPLWDQKRPTPKIRGAWFLFKWGPFGFWWPITWQGYLLTLGEILCIGGGVGTGVALIERGFEWGKYIASGSVFVFLILFVFSIRKTRMA</sequence>
<protein>
    <submittedName>
        <fullName evidence="2">Uncharacterized protein</fullName>
    </submittedName>
</protein>
<dbReference type="AlphaFoldDB" id="A0A3G9G6K8"/>
<dbReference type="RefSeq" id="WP_126421111.1">
    <property type="nucleotide sequence ID" value="NZ_AP018827.1"/>
</dbReference>
<keyword evidence="1" id="KW-0472">Membrane</keyword>
<dbReference type="Proteomes" id="UP000278756">
    <property type="component" value="Chromosome 1"/>
</dbReference>
<keyword evidence="1" id="KW-1133">Transmembrane helix</keyword>